<keyword evidence="3" id="KW-0732">Signal</keyword>
<evidence type="ECO:0000256" key="1">
    <source>
        <dbReference type="SAM" id="MobiDB-lite"/>
    </source>
</evidence>
<gene>
    <name evidence="4" type="ORF">RRF57_006859</name>
</gene>
<keyword evidence="2" id="KW-0472">Membrane</keyword>
<protein>
    <recommendedName>
        <fullName evidence="6">LPXTG-domain-containing protein</fullName>
    </recommendedName>
</protein>
<keyword evidence="5" id="KW-1185">Reference proteome</keyword>
<evidence type="ECO:0000313" key="5">
    <source>
        <dbReference type="Proteomes" id="UP001305414"/>
    </source>
</evidence>
<keyword evidence="2" id="KW-1133">Transmembrane helix</keyword>
<feature type="chain" id="PRO_5043039320" description="LPXTG-domain-containing protein" evidence="3">
    <location>
        <begin position="21"/>
        <end position="573"/>
    </location>
</feature>
<dbReference type="AlphaFoldDB" id="A0AAN7UZV3"/>
<feature type="region of interest" description="Disordered" evidence="1">
    <location>
        <begin position="491"/>
        <end position="573"/>
    </location>
</feature>
<feature type="compositionally biased region" description="Polar residues" evidence="1">
    <location>
        <begin position="270"/>
        <end position="285"/>
    </location>
</feature>
<feature type="compositionally biased region" description="Polar residues" evidence="1">
    <location>
        <begin position="507"/>
        <end position="519"/>
    </location>
</feature>
<evidence type="ECO:0008006" key="6">
    <source>
        <dbReference type="Google" id="ProtNLM"/>
    </source>
</evidence>
<feature type="region of interest" description="Disordered" evidence="1">
    <location>
        <begin position="357"/>
        <end position="379"/>
    </location>
</feature>
<feature type="compositionally biased region" description="Pro residues" evidence="1">
    <location>
        <begin position="461"/>
        <end position="470"/>
    </location>
</feature>
<evidence type="ECO:0000256" key="2">
    <source>
        <dbReference type="SAM" id="Phobius"/>
    </source>
</evidence>
<feature type="transmembrane region" description="Helical" evidence="2">
    <location>
        <begin position="236"/>
        <end position="258"/>
    </location>
</feature>
<feature type="compositionally biased region" description="Basic and acidic residues" evidence="1">
    <location>
        <begin position="535"/>
        <end position="546"/>
    </location>
</feature>
<sequence>MTPFVILFLLSICFLSDVTALQVTPGSSCAALCLDNPESDPLNPGSSNTTPKDISCTDDSYDNSVTGIKFKNCLDCLQKSNATTDTESDVSWFLYNIRYSVDVCLFGFPNTTKQSEGISSPCTINWGCQPLKKALEAGDLGSTRDQLEYCTADGDFASSHNVNDCIKCFASSPNQGYMSNFITALKAGCEQRPGPGELIGLSGSLFNGTLVNITTPINGTMPDSGDDGFGITSTGAIVGISIGAALLFLGGLALFWIYRRRQKRLFMGTAGSQNDPRTGNRSTTPLVGAGLSDSEKRAASQMSDCDSRTQTHYTNNAEYYKMLERGIYSNRAQYTVDPTNPRHIPPSVLRTHPAYLPQSHSRQGSREPSPPRPIKSNKPDSYALQTYLTAAEDDGGVGLLPPPPPGRPPVAAMGDPLRSHGPSSNQYAHTRNSSAESRGPSPDRRPLINSNMVPTSATQNMPPPPPPPPARTAKVPFLAFPSVPRIRVPKKYTPPTIAVQGTAPTDEPSSSSENQNLADTSIGLGTDNTITPTEPGHKQSHWERRRQPPPSLTIQTRVADSGKRPWVVAADDI</sequence>
<feature type="compositionally biased region" description="Polar residues" evidence="1">
    <location>
        <begin position="300"/>
        <end position="310"/>
    </location>
</feature>
<feature type="compositionally biased region" description="Polar residues" evidence="1">
    <location>
        <begin position="421"/>
        <end position="436"/>
    </location>
</feature>
<dbReference type="Proteomes" id="UP001305414">
    <property type="component" value="Unassembled WGS sequence"/>
</dbReference>
<evidence type="ECO:0000313" key="4">
    <source>
        <dbReference type="EMBL" id="KAK5631144.1"/>
    </source>
</evidence>
<dbReference type="EMBL" id="JAWHQM010000018">
    <property type="protein sequence ID" value="KAK5631144.1"/>
    <property type="molecule type" value="Genomic_DNA"/>
</dbReference>
<reference evidence="4 5" key="1">
    <citation type="submission" date="2023-10" db="EMBL/GenBank/DDBJ databases">
        <title>Draft genome sequence of Xylaria bambusicola isolate GMP-LS, the root and basal stem rot pathogen of sugarcane in Indonesia.</title>
        <authorList>
            <person name="Selvaraj P."/>
            <person name="Muralishankar V."/>
            <person name="Muruganantham S."/>
            <person name="Sp S."/>
            <person name="Haryani S."/>
            <person name="Lau K.J.X."/>
            <person name="Naqvi N.I."/>
        </authorList>
    </citation>
    <scope>NUCLEOTIDE SEQUENCE [LARGE SCALE GENOMIC DNA]</scope>
    <source>
        <strain evidence="4">GMP-LS</strain>
    </source>
</reference>
<organism evidence="4 5">
    <name type="scientific">Xylaria bambusicola</name>
    <dbReference type="NCBI Taxonomy" id="326684"/>
    <lineage>
        <taxon>Eukaryota</taxon>
        <taxon>Fungi</taxon>
        <taxon>Dikarya</taxon>
        <taxon>Ascomycota</taxon>
        <taxon>Pezizomycotina</taxon>
        <taxon>Sordariomycetes</taxon>
        <taxon>Xylariomycetidae</taxon>
        <taxon>Xylariales</taxon>
        <taxon>Xylariaceae</taxon>
        <taxon>Xylaria</taxon>
    </lineage>
</organism>
<feature type="region of interest" description="Disordered" evidence="1">
    <location>
        <begin position="393"/>
        <end position="474"/>
    </location>
</feature>
<feature type="region of interest" description="Disordered" evidence="1">
    <location>
        <begin position="269"/>
        <end position="310"/>
    </location>
</feature>
<keyword evidence="2" id="KW-0812">Transmembrane</keyword>
<feature type="signal peptide" evidence="3">
    <location>
        <begin position="1"/>
        <end position="20"/>
    </location>
</feature>
<accession>A0AAN7UZV3</accession>
<evidence type="ECO:0000256" key="3">
    <source>
        <dbReference type="SAM" id="SignalP"/>
    </source>
</evidence>
<feature type="compositionally biased region" description="Polar residues" evidence="1">
    <location>
        <begin position="448"/>
        <end position="460"/>
    </location>
</feature>
<name>A0AAN7UZV3_9PEZI</name>
<proteinExistence type="predicted"/>
<comment type="caution">
    <text evidence="4">The sequence shown here is derived from an EMBL/GenBank/DDBJ whole genome shotgun (WGS) entry which is preliminary data.</text>
</comment>